<feature type="chain" id="PRO_5017591994" description="Methyltransferase domain-containing protein" evidence="4">
    <location>
        <begin position="25"/>
        <end position="295"/>
    </location>
</feature>
<evidence type="ECO:0000259" key="5">
    <source>
        <dbReference type="Pfam" id="PF13847"/>
    </source>
</evidence>
<dbReference type="PANTHER" id="PTHR13610">
    <property type="entry name" value="METHYLTRANSFERASE DOMAIN-CONTAINING PROTEIN"/>
    <property type="match status" value="1"/>
</dbReference>
<feature type="domain" description="Methyltransferase" evidence="5">
    <location>
        <begin position="56"/>
        <end position="164"/>
    </location>
</feature>
<dbReference type="InterPro" id="IPR026170">
    <property type="entry name" value="FAM173A/B"/>
</dbReference>
<keyword evidence="2" id="KW-0808">Transferase</keyword>
<dbReference type="InterPro" id="IPR029063">
    <property type="entry name" value="SAM-dependent_MTases_sf"/>
</dbReference>
<proteinExistence type="predicted"/>
<organism evidence="6 7">
    <name type="scientific">Candidatus Saccharicenans subterraneus</name>
    <dbReference type="NCBI Taxonomy" id="2508984"/>
    <lineage>
        <taxon>Bacteria</taxon>
        <taxon>Candidatus Aminicenantota</taxon>
        <taxon>Candidatus Aminicenantia</taxon>
        <taxon>Candidatus Aminicenantales</taxon>
        <taxon>Candidatus Saccharicenantaceae</taxon>
        <taxon>Candidatus Saccharicenans</taxon>
    </lineage>
</organism>
<sequence>MGKTRKIVLVLFCFILISSSFPPGQGLLAQEVRLDVPFVPTPYEVIEDMLRFAELKKGDILYDLGCGDGRIVIEAARRAGIRAVGIDIDPERIRESRENARIAGVENLVEFRRANIFEADFSEATVVTMYLLPDVNIRLRPTILSLKPGTRIISHQFDMDEWQADRMTYVPIDLYVHTVFLWIVPANISGTWDWSLNLNQKKTDCRLEVNQAYQYFSGKLYLGEQVLHIPETKVVGPNVEFSVILPGTADTELIFSGQAEGDQLNGTATLVQGKKNARQTWKATRRPGTATSIER</sequence>
<dbReference type="EMBL" id="QUAH01000004">
    <property type="protein sequence ID" value="RFT16311.1"/>
    <property type="molecule type" value="Genomic_DNA"/>
</dbReference>
<evidence type="ECO:0000256" key="1">
    <source>
        <dbReference type="ARBA" id="ARBA00022603"/>
    </source>
</evidence>
<evidence type="ECO:0000313" key="7">
    <source>
        <dbReference type="Proteomes" id="UP000257323"/>
    </source>
</evidence>
<keyword evidence="3" id="KW-0949">S-adenosyl-L-methionine</keyword>
<dbReference type="Proteomes" id="UP000257323">
    <property type="component" value="Unassembled WGS sequence"/>
</dbReference>
<dbReference type="CDD" id="cd02440">
    <property type="entry name" value="AdoMet_MTases"/>
    <property type="match status" value="1"/>
</dbReference>
<name>A0A3E2BNM9_9BACT</name>
<dbReference type="InterPro" id="IPR025714">
    <property type="entry name" value="Methyltranfer_dom"/>
</dbReference>
<evidence type="ECO:0000256" key="3">
    <source>
        <dbReference type="ARBA" id="ARBA00022691"/>
    </source>
</evidence>
<reference evidence="6 7" key="1">
    <citation type="submission" date="2018-08" db="EMBL/GenBank/DDBJ databases">
        <title>Genome analysis of the thermophilic bacterium of the candidate phylum Aminicenantes from deep subsurface aquifer revealed its physiology and ecological role.</title>
        <authorList>
            <person name="Kadnikov V.V."/>
            <person name="Mardanov A.V."/>
            <person name="Beletsky A.V."/>
            <person name="Karnachuk O.V."/>
            <person name="Ravin N.V."/>
        </authorList>
    </citation>
    <scope>NUCLEOTIDE SEQUENCE [LARGE SCALE GENOMIC DNA]</scope>
    <source>
        <strain evidence="6">BY38</strain>
    </source>
</reference>
<dbReference type="Gene3D" id="3.40.50.150">
    <property type="entry name" value="Vaccinia Virus protein VP39"/>
    <property type="match status" value="1"/>
</dbReference>
<dbReference type="GO" id="GO:0032259">
    <property type="term" value="P:methylation"/>
    <property type="evidence" value="ECO:0007669"/>
    <property type="project" value="UniProtKB-KW"/>
</dbReference>
<feature type="signal peptide" evidence="4">
    <location>
        <begin position="1"/>
        <end position="24"/>
    </location>
</feature>
<dbReference type="GO" id="GO:0016279">
    <property type="term" value="F:protein-lysine N-methyltransferase activity"/>
    <property type="evidence" value="ECO:0007669"/>
    <property type="project" value="InterPro"/>
</dbReference>
<keyword evidence="1" id="KW-0489">Methyltransferase</keyword>
<dbReference type="AlphaFoldDB" id="A0A3E2BNM9"/>
<evidence type="ECO:0000313" key="6">
    <source>
        <dbReference type="EMBL" id="RFT16311.1"/>
    </source>
</evidence>
<evidence type="ECO:0000256" key="4">
    <source>
        <dbReference type="SAM" id="SignalP"/>
    </source>
</evidence>
<protein>
    <recommendedName>
        <fullName evidence="5">Methyltransferase domain-containing protein</fullName>
    </recommendedName>
</protein>
<keyword evidence="4" id="KW-0732">Signal</keyword>
<accession>A0A3E2BNM9</accession>
<evidence type="ECO:0000256" key="2">
    <source>
        <dbReference type="ARBA" id="ARBA00022679"/>
    </source>
</evidence>
<gene>
    <name evidence="6" type="ORF">OP8BY_1915</name>
</gene>
<dbReference type="Pfam" id="PF13847">
    <property type="entry name" value="Methyltransf_31"/>
    <property type="match status" value="1"/>
</dbReference>
<dbReference type="SUPFAM" id="SSF53335">
    <property type="entry name" value="S-adenosyl-L-methionine-dependent methyltransferases"/>
    <property type="match status" value="1"/>
</dbReference>
<dbReference type="PANTHER" id="PTHR13610:SF11">
    <property type="entry name" value="METHYLTRANSFERASE DOMAIN-CONTAINING PROTEIN"/>
    <property type="match status" value="1"/>
</dbReference>
<comment type="caution">
    <text evidence="6">The sequence shown here is derived from an EMBL/GenBank/DDBJ whole genome shotgun (WGS) entry which is preliminary data.</text>
</comment>